<feature type="domain" description="Response regulatory" evidence="8">
    <location>
        <begin position="9"/>
        <end position="123"/>
    </location>
</feature>
<dbReference type="PROSITE" id="PS50110">
    <property type="entry name" value="RESPONSE_REGULATORY"/>
    <property type="match status" value="1"/>
</dbReference>
<dbReference type="RefSeq" id="WP_002691542.1">
    <property type="nucleotide sequence ID" value="NZ_JH600070.1"/>
</dbReference>
<keyword evidence="1 6" id="KW-0597">Phosphoprotein</keyword>
<dbReference type="Pfam" id="PF00072">
    <property type="entry name" value="Response_reg"/>
    <property type="match status" value="1"/>
</dbReference>
<keyword evidence="10" id="KW-1185">Reference proteome</keyword>
<dbReference type="OrthoDB" id="9802186at2"/>
<dbReference type="CDD" id="cd06170">
    <property type="entry name" value="LuxR_C_like"/>
    <property type="match status" value="1"/>
</dbReference>
<dbReference type="InterPro" id="IPR036388">
    <property type="entry name" value="WH-like_DNA-bd_sf"/>
</dbReference>
<dbReference type="HOGENOM" id="CLU_000445_90_4_6"/>
<feature type="domain" description="HTH luxR-type" evidence="7">
    <location>
        <begin position="139"/>
        <end position="204"/>
    </location>
</feature>
<dbReference type="FunFam" id="3.40.50.2300:FF:000018">
    <property type="entry name" value="DNA-binding transcriptional regulator NtrC"/>
    <property type="match status" value="1"/>
</dbReference>
<dbReference type="GO" id="GO:0000160">
    <property type="term" value="P:phosphorelay signal transduction system"/>
    <property type="evidence" value="ECO:0007669"/>
    <property type="project" value="UniProtKB-KW"/>
</dbReference>
<dbReference type="SUPFAM" id="SSF46894">
    <property type="entry name" value="C-terminal effector domain of the bipartite response regulators"/>
    <property type="match status" value="1"/>
</dbReference>
<dbReference type="InterPro" id="IPR000792">
    <property type="entry name" value="Tscrpt_reg_LuxR_C"/>
</dbReference>
<dbReference type="Gene3D" id="1.10.10.10">
    <property type="entry name" value="Winged helix-like DNA-binding domain superfamily/Winged helix DNA-binding domain"/>
    <property type="match status" value="1"/>
</dbReference>
<dbReference type="InterPro" id="IPR016032">
    <property type="entry name" value="Sig_transdc_resp-reg_C-effctor"/>
</dbReference>
<evidence type="ECO:0000259" key="7">
    <source>
        <dbReference type="PROSITE" id="PS50043"/>
    </source>
</evidence>
<reference evidence="9 10" key="1">
    <citation type="submission" date="2011-11" db="EMBL/GenBank/DDBJ databases">
        <title>Improved High-Quality Draft sequence of Beggiatoa alba B18lD.</title>
        <authorList>
            <consortium name="US DOE Joint Genome Institute"/>
            <person name="Lucas S."/>
            <person name="Han J."/>
            <person name="Lapidus A."/>
            <person name="Cheng J.-F."/>
            <person name="Goodwin L."/>
            <person name="Pitluck S."/>
            <person name="Peters L."/>
            <person name="Mikhailova N."/>
            <person name="Held B."/>
            <person name="Detter J.C."/>
            <person name="Han C."/>
            <person name="Tapia R."/>
            <person name="Land M."/>
            <person name="Hauser L."/>
            <person name="Kyrpides N."/>
            <person name="Ivanova N."/>
            <person name="Pagani I."/>
            <person name="Samuel K."/>
            <person name="Teske A."/>
            <person name="Mueller J."/>
            <person name="Woyke T."/>
        </authorList>
    </citation>
    <scope>NUCLEOTIDE SEQUENCE [LARGE SCALE GENOMIC DNA]</scope>
    <source>
        <strain evidence="9 10">B18LD</strain>
    </source>
</reference>
<proteinExistence type="predicted"/>
<accession>I3CJX9</accession>
<keyword evidence="3" id="KW-0805">Transcription regulation</keyword>
<dbReference type="Pfam" id="PF00196">
    <property type="entry name" value="GerE"/>
    <property type="match status" value="1"/>
</dbReference>
<dbReference type="Gene3D" id="3.40.50.2300">
    <property type="match status" value="1"/>
</dbReference>
<dbReference type="SUPFAM" id="SSF52172">
    <property type="entry name" value="CheY-like"/>
    <property type="match status" value="1"/>
</dbReference>
<keyword evidence="4" id="KW-0238">DNA-binding</keyword>
<name>I3CJX9_9GAMM</name>
<dbReference type="InterPro" id="IPR001789">
    <property type="entry name" value="Sig_transdc_resp-reg_receiver"/>
</dbReference>
<keyword evidence="5" id="KW-0804">Transcription</keyword>
<dbReference type="STRING" id="395493.BegalDRAFT_3097"/>
<evidence type="ECO:0000313" key="10">
    <source>
        <dbReference type="Proteomes" id="UP000005744"/>
    </source>
</evidence>
<organism evidence="9 10">
    <name type="scientific">Beggiatoa alba B18LD</name>
    <dbReference type="NCBI Taxonomy" id="395493"/>
    <lineage>
        <taxon>Bacteria</taxon>
        <taxon>Pseudomonadati</taxon>
        <taxon>Pseudomonadota</taxon>
        <taxon>Gammaproteobacteria</taxon>
        <taxon>Thiotrichales</taxon>
        <taxon>Thiotrichaceae</taxon>
        <taxon>Beggiatoa</taxon>
    </lineage>
</organism>
<dbReference type="PROSITE" id="PS50043">
    <property type="entry name" value="HTH_LUXR_2"/>
    <property type="match status" value="1"/>
</dbReference>
<dbReference type="PRINTS" id="PR00038">
    <property type="entry name" value="HTHLUXR"/>
</dbReference>
<dbReference type="Proteomes" id="UP000005744">
    <property type="component" value="Unassembled WGS sequence"/>
</dbReference>
<dbReference type="PANTHER" id="PTHR44688">
    <property type="entry name" value="DNA-BINDING TRANSCRIPTIONAL ACTIVATOR DEVR_DOSR"/>
    <property type="match status" value="1"/>
</dbReference>
<evidence type="ECO:0000256" key="2">
    <source>
        <dbReference type="ARBA" id="ARBA00023012"/>
    </source>
</evidence>
<dbReference type="PANTHER" id="PTHR44688:SF16">
    <property type="entry name" value="DNA-BINDING TRANSCRIPTIONAL ACTIVATOR DEVR_DOSR"/>
    <property type="match status" value="1"/>
</dbReference>
<dbReference type="InterPro" id="IPR011006">
    <property type="entry name" value="CheY-like_superfamily"/>
</dbReference>
<dbReference type="AlphaFoldDB" id="I3CJX9"/>
<evidence type="ECO:0000313" key="9">
    <source>
        <dbReference type="EMBL" id="EIJ43922.1"/>
    </source>
</evidence>
<evidence type="ECO:0000256" key="5">
    <source>
        <dbReference type="ARBA" id="ARBA00023163"/>
    </source>
</evidence>
<dbReference type="eggNOG" id="COG4566">
    <property type="taxonomic scope" value="Bacteria"/>
</dbReference>
<gene>
    <name evidence="9" type="ORF">BegalDRAFT_3097</name>
</gene>
<keyword evidence="2" id="KW-0902">Two-component regulatory system</keyword>
<evidence type="ECO:0000256" key="4">
    <source>
        <dbReference type="ARBA" id="ARBA00023125"/>
    </source>
</evidence>
<evidence type="ECO:0000256" key="3">
    <source>
        <dbReference type="ARBA" id="ARBA00023015"/>
    </source>
</evidence>
<dbReference type="SMART" id="SM00421">
    <property type="entry name" value="HTH_LUXR"/>
    <property type="match status" value="1"/>
</dbReference>
<dbReference type="GO" id="GO:0006355">
    <property type="term" value="P:regulation of DNA-templated transcription"/>
    <property type="evidence" value="ECO:0007669"/>
    <property type="project" value="InterPro"/>
</dbReference>
<dbReference type="SMART" id="SM00448">
    <property type="entry name" value="REC"/>
    <property type="match status" value="1"/>
</dbReference>
<sequence>MKPQHPAPQVFVVDDEPDIRAAIRLLLKTVGLNVITFESAIDFLQKYQPDWTGCLIADVRMPGMSGLELQAKLQEMKSPLTLLIISGHGEVEMAVKAVKAGAMDFIQKPFSDQRLLDCVQEALQHGVETYLRYQEEAEIIHRYEQLTSREKEVMWLVAEGKANKNIATELNISVRTVEIHRARMMEKLMIDTFPTLLRTVTIVEKTIKPL</sequence>
<dbReference type="PROSITE" id="PS00622">
    <property type="entry name" value="HTH_LUXR_1"/>
    <property type="match status" value="1"/>
</dbReference>
<evidence type="ECO:0000259" key="8">
    <source>
        <dbReference type="PROSITE" id="PS50110"/>
    </source>
</evidence>
<dbReference type="EMBL" id="JH600070">
    <property type="protein sequence ID" value="EIJ43922.1"/>
    <property type="molecule type" value="Genomic_DNA"/>
</dbReference>
<dbReference type="CDD" id="cd17537">
    <property type="entry name" value="REC_FixJ"/>
    <property type="match status" value="1"/>
</dbReference>
<protein>
    <submittedName>
        <fullName evidence="9">Response regulator</fullName>
    </submittedName>
</protein>
<dbReference type="GO" id="GO:0003677">
    <property type="term" value="F:DNA binding"/>
    <property type="evidence" value="ECO:0007669"/>
    <property type="project" value="UniProtKB-KW"/>
</dbReference>
<evidence type="ECO:0000256" key="6">
    <source>
        <dbReference type="PROSITE-ProRule" id="PRU00169"/>
    </source>
</evidence>
<evidence type="ECO:0000256" key="1">
    <source>
        <dbReference type="ARBA" id="ARBA00022553"/>
    </source>
</evidence>
<feature type="modified residue" description="4-aspartylphosphate" evidence="6">
    <location>
        <position position="58"/>
    </location>
</feature>